<name>A0ACC1XMD5_MELAZ</name>
<gene>
    <name evidence="1" type="ORF">OWV82_014648</name>
</gene>
<dbReference type="EMBL" id="CM051401">
    <property type="protein sequence ID" value="KAJ4712400.1"/>
    <property type="molecule type" value="Genomic_DNA"/>
</dbReference>
<comment type="caution">
    <text evidence="1">The sequence shown here is derived from an EMBL/GenBank/DDBJ whole genome shotgun (WGS) entry which is preliminary data.</text>
</comment>
<keyword evidence="2" id="KW-1185">Reference proteome</keyword>
<evidence type="ECO:0000313" key="2">
    <source>
        <dbReference type="Proteomes" id="UP001164539"/>
    </source>
</evidence>
<reference evidence="1 2" key="1">
    <citation type="journal article" date="2023" name="Science">
        <title>Complex scaffold remodeling in plant triterpene biosynthesis.</title>
        <authorList>
            <person name="De La Pena R."/>
            <person name="Hodgson H."/>
            <person name="Liu J.C."/>
            <person name="Stephenson M.J."/>
            <person name="Martin A.C."/>
            <person name="Owen C."/>
            <person name="Harkess A."/>
            <person name="Leebens-Mack J."/>
            <person name="Jimenez L.E."/>
            <person name="Osbourn A."/>
            <person name="Sattely E.S."/>
        </authorList>
    </citation>
    <scope>NUCLEOTIDE SEQUENCE [LARGE SCALE GENOMIC DNA]</scope>
    <source>
        <strain evidence="2">cv. JPN11</strain>
        <tissue evidence="1">Leaf</tissue>
    </source>
</reference>
<evidence type="ECO:0000313" key="1">
    <source>
        <dbReference type="EMBL" id="KAJ4712400.1"/>
    </source>
</evidence>
<organism evidence="1 2">
    <name type="scientific">Melia azedarach</name>
    <name type="common">Chinaberry tree</name>
    <dbReference type="NCBI Taxonomy" id="155640"/>
    <lineage>
        <taxon>Eukaryota</taxon>
        <taxon>Viridiplantae</taxon>
        <taxon>Streptophyta</taxon>
        <taxon>Embryophyta</taxon>
        <taxon>Tracheophyta</taxon>
        <taxon>Spermatophyta</taxon>
        <taxon>Magnoliopsida</taxon>
        <taxon>eudicotyledons</taxon>
        <taxon>Gunneridae</taxon>
        <taxon>Pentapetalae</taxon>
        <taxon>rosids</taxon>
        <taxon>malvids</taxon>
        <taxon>Sapindales</taxon>
        <taxon>Meliaceae</taxon>
        <taxon>Melia</taxon>
    </lineage>
</organism>
<sequence>MSLSLFFPLYDEGVSKFKEKWSRYRQLRKIKKRLSLFISPRGEHVAMAVGNQIIVSRRMMTSTNLAAFLLIPKPMNFFVEAHSDGNGVKQILRLILSLFDNSLANKRPNEEDISAVEEAIAREAAVAVDLQLGFDLCLVLVKNGHGPIWDLSAAIQGPALKIWM</sequence>
<proteinExistence type="predicted"/>
<protein>
    <submittedName>
        <fullName evidence="1">MAG2-interacting protein 2</fullName>
    </submittedName>
</protein>
<dbReference type="Proteomes" id="UP001164539">
    <property type="component" value="Chromosome 8"/>
</dbReference>
<accession>A0ACC1XMD5</accession>